<comment type="caution">
    <text evidence="2">The sequence shown here is derived from an EMBL/GenBank/DDBJ whole genome shotgun (WGS) entry which is preliminary data.</text>
</comment>
<sequence length="135" mass="14674">MFTEGELLYLRDHTIGRLASAAADGRPHVVPVRFRLSEGGRSLEIGARDLPARGQRRAYRDNAAENPELAIVVDDYTEDGVPRGLLIRGTAKLHDSGGERVVRGGGPQWLELLPASISSWGIDSAGYAPPIRRAF</sequence>
<protein>
    <submittedName>
        <fullName evidence="2">Pyridoxamine 5'-phosphate oxidase family protein</fullName>
    </submittedName>
</protein>
<dbReference type="InterPro" id="IPR011576">
    <property type="entry name" value="Pyridox_Oxase_N"/>
</dbReference>
<evidence type="ECO:0000259" key="1">
    <source>
        <dbReference type="Pfam" id="PF01243"/>
    </source>
</evidence>
<dbReference type="Pfam" id="PF01243">
    <property type="entry name" value="PNPOx_N"/>
    <property type="match status" value="1"/>
</dbReference>
<accession>A0A7W8A521</accession>
<feature type="domain" description="Pyridoxamine 5'-phosphate oxidase N-terminal" evidence="1">
    <location>
        <begin position="10"/>
        <end position="97"/>
    </location>
</feature>
<dbReference type="RefSeq" id="WP_184965596.1">
    <property type="nucleotide sequence ID" value="NZ_JACHIN010000007.1"/>
</dbReference>
<dbReference type="EMBL" id="JACHIN010000007">
    <property type="protein sequence ID" value="MBB5079712.1"/>
    <property type="molecule type" value="Genomic_DNA"/>
</dbReference>
<dbReference type="AlphaFoldDB" id="A0A7W8A521"/>
<reference evidence="2 3" key="1">
    <citation type="submission" date="2020-08" db="EMBL/GenBank/DDBJ databases">
        <title>Genomic Encyclopedia of Type Strains, Phase IV (KMG-IV): sequencing the most valuable type-strain genomes for metagenomic binning, comparative biology and taxonomic classification.</title>
        <authorList>
            <person name="Goeker M."/>
        </authorList>
    </citation>
    <scope>NUCLEOTIDE SEQUENCE [LARGE SCALE GENOMIC DNA]</scope>
    <source>
        <strain evidence="2 3">DSM 45385</strain>
    </source>
</reference>
<dbReference type="SUPFAM" id="SSF50475">
    <property type="entry name" value="FMN-binding split barrel"/>
    <property type="match status" value="1"/>
</dbReference>
<evidence type="ECO:0000313" key="3">
    <source>
        <dbReference type="Proteomes" id="UP000568380"/>
    </source>
</evidence>
<dbReference type="InterPro" id="IPR012349">
    <property type="entry name" value="Split_barrel_FMN-bd"/>
</dbReference>
<organism evidence="2 3">
    <name type="scientific">Nonomuraea endophytica</name>
    <dbReference type="NCBI Taxonomy" id="714136"/>
    <lineage>
        <taxon>Bacteria</taxon>
        <taxon>Bacillati</taxon>
        <taxon>Actinomycetota</taxon>
        <taxon>Actinomycetes</taxon>
        <taxon>Streptosporangiales</taxon>
        <taxon>Streptosporangiaceae</taxon>
        <taxon>Nonomuraea</taxon>
    </lineage>
</organism>
<evidence type="ECO:0000313" key="2">
    <source>
        <dbReference type="EMBL" id="MBB5079712.1"/>
    </source>
</evidence>
<keyword evidence="3" id="KW-1185">Reference proteome</keyword>
<proteinExistence type="predicted"/>
<name>A0A7W8A521_9ACTN</name>
<gene>
    <name evidence="2" type="ORF">HNR40_005198</name>
</gene>
<dbReference type="Proteomes" id="UP000568380">
    <property type="component" value="Unassembled WGS sequence"/>
</dbReference>
<dbReference type="Gene3D" id="2.30.110.10">
    <property type="entry name" value="Electron Transport, Fmn-binding Protein, Chain A"/>
    <property type="match status" value="1"/>
</dbReference>